<organism evidence="2 3">
    <name type="scientific">Pieris brassicae</name>
    <name type="common">White butterfly</name>
    <name type="synonym">Large white butterfly</name>
    <dbReference type="NCBI Taxonomy" id="7116"/>
    <lineage>
        <taxon>Eukaryota</taxon>
        <taxon>Metazoa</taxon>
        <taxon>Ecdysozoa</taxon>
        <taxon>Arthropoda</taxon>
        <taxon>Hexapoda</taxon>
        <taxon>Insecta</taxon>
        <taxon>Pterygota</taxon>
        <taxon>Neoptera</taxon>
        <taxon>Endopterygota</taxon>
        <taxon>Lepidoptera</taxon>
        <taxon>Glossata</taxon>
        <taxon>Ditrysia</taxon>
        <taxon>Papilionoidea</taxon>
        <taxon>Pieridae</taxon>
        <taxon>Pierinae</taxon>
        <taxon>Pieris</taxon>
    </lineage>
</organism>
<dbReference type="AlphaFoldDB" id="A0A9P0TZW1"/>
<sequence>MLDVSRLCEGFRARGSKNAACVRVTVRQGVKNGGGCVVARGKRGLTRAAVAWRRRRGRTPASPEQPRPGNALTRSQTAHYHSL</sequence>
<evidence type="ECO:0000256" key="1">
    <source>
        <dbReference type="SAM" id="MobiDB-lite"/>
    </source>
</evidence>
<name>A0A9P0TZW1_PIEBR</name>
<proteinExistence type="predicted"/>
<gene>
    <name evidence="2" type="ORF">PIBRA_LOCUS14428</name>
</gene>
<reference evidence="2" key="1">
    <citation type="submission" date="2022-05" db="EMBL/GenBank/DDBJ databases">
        <authorList>
            <person name="Okamura Y."/>
        </authorList>
    </citation>
    <scope>NUCLEOTIDE SEQUENCE</scope>
</reference>
<feature type="region of interest" description="Disordered" evidence="1">
    <location>
        <begin position="54"/>
        <end position="83"/>
    </location>
</feature>
<feature type="compositionally biased region" description="Polar residues" evidence="1">
    <location>
        <begin position="72"/>
        <end position="83"/>
    </location>
</feature>
<protein>
    <submittedName>
        <fullName evidence="2">Uncharacterized protein</fullName>
    </submittedName>
</protein>
<keyword evidence="3" id="KW-1185">Reference proteome</keyword>
<comment type="caution">
    <text evidence="2">The sequence shown here is derived from an EMBL/GenBank/DDBJ whole genome shotgun (WGS) entry which is preliminary data.</text>
</comment>
<evidence type="ECO:0000313" key="2">
    <source>
        <dbReference type="EMBL" id="CAH4038953.1"/>
    </source>
</evidence>
<dbReference type="EMBL" id="CALOZG010000087">
    <property type="protein sequence ID" value="CAH4038953.1"/>
    <property type="molecule type" value="Genomic_DNA"/>
</dbReference>
<dbReference type="Proteomes" id="UP001152562">
    <property type="component" value="Unassembled WGS sequence"/>
</dbReference>
<accession>A0A9P0TZW1</accession>
<evidence type="ECO:0000313" key="3">
    <source>
        <dbReference type="Proteomes" id="UP001152562"/>
    </source>
</evidence>